<dbReference type="InterPro" id="IPR016024">
    <property type="entry name" value="ARM-type_fold"/>
</dbReference>
<dbReference type="EMBL" id="AOGT01001366">
    <property type="protein sequence ID" value="EMG47807.1"/>
    <property type="molecule type" value="Genomic_DNA"/>
</dbReference>
<accession>M3HK95</accession>
<dbReference type="STRING" id="1245528.M3HK95"/>
<dbReference type="GO" id="GO:0140445">
    <property type="term" value="C:chromosome, telomeric repeat region"/>
    <property type="evidence" value="ECO:0007669"/>
    <property type="project" value="TreeGrafter"/>
</dbReference>
<feature type="compositionally biased region" description="Polar residues" evidence="7">
    <location>
        <begin position="75"/>
        <end position="95"/>
    </location>
</feature>
<comment type="subcellular location">
    <subcellularLocation>
        <location evidence="2">Chromosome</location>
        <location evidence="2">Telomere</location>
    </subcellularLocation>
    <subcellularLocation>
        <location evidence="1">Nucleus</location>
    </subcellularLocation>
</comment>
<feature type="compositionally biased region" description="Basic and acidic residues" evidence="7">
    <location>
        <begin position="1154"/>
        <end position="1176"/>
    </location>
</feature>
<gene>
    <name evidence="9" type="ORF">G210_1741</name>
</gene>
<evidence type="ECO:0000256" key="1">
    <source>
        <dbReference type="ARBA" id="ARBA00004123"/>
    </source>
</evidence>
<dbReference type="GO" id="GO:0000723">
    <property type="term" value="P:telomere maintenance"/>
    <property type="evidence" value="ECO:0007669"/>
    <property type="project" value="TreeGrafter"/>
</dbReference>
<keyword evidence="5" id="KW-0539">Nucleus</keyword>
<organism evidence="9 10">
    <name type="scientific">Candida maltosa (strain Xu316)</name>
    <name type="common">Yeast</name>
    <dbReference type="NCBI Taxonomy" id="1245528"/>
    <lineage>
        <taxon>Eukaryota</taxon>
        <taxon>Fungi</taxon>
        <taxon>Dikarya</taxon>
        <taxon>Ascomycota</taxon>
        <taxon>Saccharomycotina</taxon>
        <taxon>Pichiomycetes</taxon>
        <taxon>Debaryomycetaceae</taxon>
        <taxon>Candida/Lodderomyces clade</taxon>
        <taxon>Candida</taxon>
    </lineage>
</organism>
<keyword evidence="6" id="KW-0131">Cell cycle</keyword>
<evidence type="ECO:0000256" key="2">
    <source>
        <dbReference type="ARBA" id="ARBA00004574"/>
    </source>
</evidence>
<evidence type="ECO:0000256" key="5">
    <source>
        <dbReference type="ARBA" id="ARBA00023242"/>
    </source>
</evidence>
<dbReference type="eggNOG" id="ENOG502QPT7">
    <property type="taxonomic scope" value="Eukaryota"/>
</dbReference>
<feature type="region of interest" description="Disordered" evidence="7">
    <location>
        <begin position="1192"/>
        <end position="1351"/>
    </location>
</feature>
<feature type="compositionally biased region" description="Low complexity" evidence="7">
    <location>
        <begin position="35"/>
        <end position="49"/>
    </location>
</feature>
<protein>
    <recommendedName>
        <fullName evidence="8">Telomere-associated protein Rif1 N-terminal domain-containing protein</fullName>
    </recommendedName>
</protein>
<dbReference type="CDD" id="cd14267">
    <property type="entry name" value="Rif1_CTD_C-II_like"/>
    <property type="match status" value="1"/>
</dbReference>
<feature type="compositionally biased region" description="Polar residues" evidence="7">
    <location>
        <begin position="232"/>
        <end position="245"/>
    </location>
</feature>
<dbReference type="Pfam" id="PF12231">
    <property type="entry name" value="Rif1_N"/>
    <property type="match status" value="1"/>
</dbReference>
<dbReference type="Proteomes" id="UP000011777">
    <property type="component" value="Unassembled WGS sequence"/>
</dbReference>
<feature type="compositionally biased region" description="Basic and acidic residues" evidence="7">
    <location>
        <begin position="1261"/>
        <end position="1273"/>
    </location>
</feature>
<dbReference type="OrthoDB" id="4070686at2759"/>
<feature type="region of interest" description="Disordered" evidence="7">
    <location>
        <begin position="1143"/>
        <end position="1176"/>
    </location>
</feature>
<feature type="compositionally biased region" description="Basic residues" evidence="7">
    <location>
        <begin position="18"/>
        <end position="29"/>
    </location>
</feature>
<dbReference type="SUPFAM" id="SSF48371">
    <property type="entry name" value="ARM repeat"/>
    <property type="match status" value="1"/>
</dbReference>
<feature type="compositionally biased region" description="Polar residues" evidence="7">
    <location>
        <begin position="57"/>
        <end position="67"/>
    </location>
</feature>
<comment type="caution">
    <text evidence="9">The sequence shown here is derived from an EMBL/GenBank/DDBJ whole genome shotgun (WGS) entry which is preliminary data.</text>
</comment>
<evidence type="ECO:0000256" key="4">
    <source>
        <dbReference type="ARBA" id="ARBA00022895"/>
    </source>
</evidence>
<dbReference type="HOGENOM" id="CLU_003622_0_0_1"/>
<dbReference type="GO" id="GO:0005634">
    <property type="term" value="C:nucleus"/>
    <property type="evidence" value="ECO:0007669"/>
    <property type="project" value="UniProtKB-SubCell"/>
</dbReference>
<feature type="compositionally biased region" description="Basic and acidic residues" evidence="7">
    <location>
        <begin position="1332"/>
        <end position="1342"/>
    </location>
</feature>
<dbReference type="OMA" id="AMDIWVA"/>
<evidence type="ECO:0000256" key="3">
    <source>
        <dbReference type="ARBA" id="ARBA00022454"/>
    </source>
</evidence>
<proteinExistence type="predicted"/>
<reference evidence="9 10" key="1">
    <citation type="submission" date="2013-02" db="EMBL/GenBank/DDBJ databases">
        <title>Genome sequence of Candida maltosa Xu316, a potential industrial strain for xylitol and ethanol production.</title>
        <authorList>
            <person name="Yu J."/>
            <person name="Wang Q."/>
            <person name="Geng X."/>
            <person name="Bao W."/>
            <person name="He P."/>
            <person name="Cai J."/>
        </authorList>
    </citation>
    <scope>NUCLEOTIDE SEQUENCE [LARGE SCALE GENOMIC DNA]</scope>
    <source>
        <strain evidence="10">Xu316</strain>
    </source>
</reference>
<evidence type="ECO:0000256" key="7">
    <source>
        <dbReference type="SAM" id="MobiDB-lite"/>
    </source>
</evidence>
<feature type="compositionally biased region" description="Acidic residues" evidence="7">
    <location>
        <begin position="1208"/>
        <end position="1238"/>
    </location>
</feature>
<dbReference type="InterPro" id="IPR022031">
    <property type="entry name" value="Rif1_N"/>
</dbReference>
<name>M3HK95_CANMX</name>
<evidence type="ECO:0000256" key="6">
    <source>
        <dbReference type="ARBA" id="ARBA00023306"/>
    </source>
</evidence>
<feature type="region of interest" description="Disordered" evidence="7">
    <location>
        <begin position="227"/>
        <end position="247"/>
    </location>
</feature>
<keyword evidence="4" id="KW-0779">Telomere</keyword>
<feature type="domain" description="Telomere-associated protein Rif1 N-terminal" evidence="8">
    <location>
        <begin position="271"/>
        <end position="620"/>
    </location>
</feature>
<dbReference type="PANTHER" id="PTHR22928:SF3">
    <property type="entry name" value="TELOMERE-ASSOCIATED PROTEIN RIF1"/>
    <property type="match status" value="1"/>
</dbReference>
<evidence type="ECO:0000313" key="9">
    <source>
        <dbReference type="EMBL" id="EMG47807.1"/>
    </source>
</evidence>
<feature type="compositionally biased region" description="Basic and acidic residues" evidence="7">
    <location>
        <begin position="1299"/>
        <end position="1309"/>
    </location>
</feature>
<sequence length="1415" mass="160024">MAQTRQKSLKGTKMPSLTRKRSSRRRSTPKKLQESQNNNNNSNNNISSQDSAVASPKESSVSLNSSPIKPRVNIDRSSNNSSPIRGPSLLSSSPTKKMKSVAFSDDLISDIPSTPDRSQSQNRSILKACDVNLYTGLVDPNNTSLWEKESGKRSYGPGNNSFWLQGTIVQLSPNSPELASLIEGCVAVLSDESFDKRFEVYATLNNIYKTNTSANVVKLFTTSRGEPIERQVTPSPKKTTNNSQSKKVRGENSYVSLLAAQIVEDIKVTEDALFERMQEKENESPSKNDPFRIRVINQALKLMSYFLLDQELNKYLTVECISWIYNRACTMLTHPKVSKVIVSSYLVIMKDCKLGPKKRKALFDNVELTEKMLFSLINMKRFPSSSLVSEQFMCFKNFVHIFPSIMAKNIAQWFGMLLLNICEIGSPFYLKCFTVGVHCLLEVTKAFLDNRNVALYVKQFLSSRVPPDIKSMSSTDSIAIDSQLSDSDDSKVIDIVLAKLQELIKDSQFKAAMDIWVAITVLVGNGNFAFEKWEHLNKWLQITKLCFNSQNPEARILALSCWKAVCYNLCRNDLDAIRKILDPIMNQTNLKDKSTLINTAMKPKVKLFTYLFNSFNASEMDKEIIDTMHNLFIAILYSTVNPIVIKQRTKYLHVLWDKVFQLIFANFYFKKNSSNPYMNQLGLQLLMKFLKPSSPINEKNFNEVRCLSNDPVSISELNSLPSRWIHAKFDRIMQNMVFVFSSKSISVEDKVGFLVAFLVSLQPVVKNETTPSTTTCDIVDNLPFVLTQLVENTSLTHTLAIKIIVNLHDTFTSAMLMRKPEDSTSISPDNNIYTSILSNCFKNLAKDETLEVFNLIIESLPPKKTLVFVADYLKSCPLTDEVQSMMIDMLDKRAVETNKRELLLYGEICQYFGTGFDSFVKKMIQAVVVISDSEEMLKCLEYLNISSWNVSAMLFFLMLVKNAPNKYISQFTVDLLKKMLKDKFIFTLEFLTVQDFEAEITPLVDFIFQTSLEFVGEPLFKICSVLKNYLTFKLANSENYELIDGLLVGCYSNLGIDVGPLITDMSKFPRLQTELDGRNLTLEDGKIVDKVPVVVSQDAQVRDVDSFPVSRIAINSALNSLSPPKILSELPISKQEVEVIDLEEEKENPDNDQLSEKNRNDVVDNDGKTGEKSKYFGTKKEPVVELQEDNEVIESESQKEPIEVQELPVEEVPVEELPVEELPAEVFPDDDSIEETPSSEEVMPARRKRSCNGRFAPSKKVKLDETIEPEQKMIAESAVNDEPELPKTSEDEPVANDNANEKLDNESHENVTAIDEVDENQSVTIVVTEEVQSEKVESEKAESPVPVENTSSSLALESIPVDNIIKPTKPDLQLDPMTLISMLNDKSDEELSSLTAEERYNMETKLLNFMIRLRK</sequence>
<evidence type="ECO:0000259" key="8">
    <source>
        <dbReference type="Pfam" id="PF12231"/>
    </source>
</evidence>
<keyword evidence="3" id="KW-0158">Chromosome</keyword>
<dbReference type="PANTHER" id="PTHR22928">
    <property type="entry name" value="TELOMERE-ASSOCIATED PROTEIN RIF1"/>
    <property type="match status" value="1"/>
</dbReference>
<feature type="region of interest" description="Disordered" evidence="7">
    <location>
        <begin position="1"/>
        <end position="96"/>
    </location>
</feature>
<evidence type="ECO:0000313" key="10">
    <source>
        <dbReference type="Proteomes" id="UP000011777"/>
    </source>
</evidence>
<keyword evidence="10" id="KW-1185">Reference proteome</keyword>